<dbReference type="GO" id="GO:0009306">
    <property type="term" value="P:protein secretion"/>
    <property type="evidence" value="ECO:0007669"/>
    <property type="project" value="InterPro"/>
</dbReference>
<dbReference type="Pfam" id="PF04357">
    <property type="entry name" value="TamB"/>
    <property type="match status" value="1"/>
</dbReference>
<keyword evidence="2 6" id="KW-0812">Transmembrane</keyword>
<organism evidence="9 10">
    <name type="scientific">Sphaerotilus sulfidivorans</name>
    <dbReference type="NCBI Taxonomy" id="639200"/>
    <lineage>
        <taxon>Bacteria</taxon>
        <taxon>Pseudomonadati</taxon>
        <taxon>Pseudomonadota</taxon>
        <taxon>Betaproteobacteria</taxon>
        <taxon>Burkholderiales</taxon>
        <taxon>Sphaerotilaceae</taxon>
        <taxon>Sphaerotilus</taxon>
    </lineage>
</organism>
<evidence type="ECO:0000313" key="9">
    <source>
        <dbReference type="EMBL" id="QEN01288.1"/>
    </source>
</evidence>
<evidence type="ECO:0000256" key="3">
    <source>
        <dbReference type="ARBA" id="ARBA00022989"/>
    </source>
</evidence>
<evidence type="ECO:0000313" key="11">
    <source>
        <dbReference type="Proteomes" id="UP001549111"/>
    </source>
</evidence>
<keyword evidence="3 6" id="KW-1133">Transmembrane helix</keyword>
<evidence type="ECO:0000256" key="2">
    <source>
        <dbReference type="ARBA" id="ARBA00022692"/>
    </source>
</evidence>
<evidence type="ECO:0000256" key="4">
    <source>
        <dbReference type="ARBA" id="ARBA00023136"/>
    </source>
</evidence>
<dbReference type="PANTHER" id="PTHR36985">
    <property type="entry name" value="TRANSLOCATION AND ASSEMBLY MODULE SUBUNIT TAMB"/>
    <property type="match status" value="1"/>
</dbReference>
<proteinExistence type="predicted"/>
<dbReference type="InterPro" id="IPR007452">
    <property type="entry name" value="TamB_C"/>
</dbReference>
<dbReference type="EMBL" id="JBEPLS010000001">
    <property type="protein sequence ID" value="MET3602316.1"/>
    <property type="molecule type" value="Genomic_DNA"/>
</dbReference>
<evidence type="ECO:0000259" key="7">
    <source>
        <dbReference type="Pfam" id="PF04357"/>
    </source>
</evidence>
<accession>A0A5C1Q1B8</accession>
<dbReference type="PANTHER" id="PTHR36985:SF1">
    <property type="entry name" value="TRANSLOCATION AND ASSEMBLY MODULE SUBUNIT TAMB"/>
    <property type="match status" value="1"/>
</dbReference>
<dbReference type="RefSeq" id="WP_149503985.1">
    <property type="nucleotide sequence ID" value="NZ_CP035708.1"/>
</dbReference>
<dbReference type="KEGG" id="snn:EWH46_11195"/>
<reference evidence="9 10" key="1">
    <citation type="submission" date="2019-02" db="EMBL/GenBank/DDBJ databases">
        <title>Complete Genome Sequence and Methylome Analysis of Sphaerotilus natans subsp. sulfidivorans D-507.</title>
        <authorList>
            <person name="Fomenkov A."/>
            <person name="Gridneva E."/>
            <person name="Smolyakov D."/>
            <person name="Dubinina G."/>
            <person name="Vincze T."/>
            <person name="Grabovich M."/>
            <person name="Roberts R.J."/>
        </authorList>
    </citation>
    <scope>NUCLEOTIDE SEQUENCE [LARGE SCALE GENOMIC DNA]</scope>
    <source>
        <strain evidence="9 10">D-507</strain>
    </source>
</reference>
<dbReference type="Proteomes" id="UP001549111">
    <property type="component" value="Unassembled WGS sequence"/>
</dbReference>
<feature type="transmembrane region" description="Helical" evidence="6">
    <location>
        <begin position="35"/>
        <end position="58"/>
    </location>
</feature>
<sequence length="1489" mass="159141">MPDPTAQANSDSAAAAAASAPSAHPAPARPVLGRALVVLLALLLLALAAGALLLLSAIKTEAGSRRLLSLVPELQVEGLRGPLAGDLDIRSLSYPLGPSQTLHIDGLSWRTPVLDWPSGQAPALRLARLQIGTIDLQGRSADSAPMVLPRSLVLPLSLHIDEIRIGRLMLDGLREQPLQDLSARLALPAGPAGLHRLDAIRLRRDQLQLDGRFEIGAAAPLPVQAQFSARAEAGPSSSGHATLPTDWQLDLGLSGPLARLEAKVKLLARGQALEAEAQLRPEQPQPLSRLQARLQEVDLAPLSSQLPQTALSGSIEARLEPGGTGSAGGASASGRAAAPLQLQIDLTNRQPGRLDRQRLPLESLRIGATGDPAHPDIGTLETLRLVLHDGSGPAGTVLGKGRWSRSGPDSGNRLELALSATLQELQPARLDPRAPAMRLSGPLTLSWSQPPADHADQPPRATLQTDLRGRHERQDLPDLQLQLQMRGTPERIDLEKLRIGSDSARLQAEGRAERVDAGRRWQLQSRATLERFDPSLWWPGEAQGAWQRGPHRLDGRMDLALGLPATPPPGGDPGAWLAALDGQARLEIAPSLLAGVPLSGLLQIKGPPQGAAADRMLQAELDARVGAAPGPAGQAGATDLSLRGQLFPATGTPRRAGGEDRWQFTLRSGALQALQPWLRLAGSEARLAGEIDGSGTLQGRWPQLRLQARLDGRQLQLPDGLDLRQLGLRVDAGLRSATDPIELDLDLAGLARPGLQLERLTLRGRGNPAEHRLELDSEMTASPAPAPDGTASAASPPRRLQARAVLEGRLSAGGRSWPPAPEAPLDWQGRLRDVALLGALPAALAPRNGSVNNNNSSNGSSSASPPALQPLLRLAELPLVLQRQPDGRLSARAGAARLETLDARLALDQLEWQSAGSGTAAAPRLALQARLEPLALAPVLQKLQPDLGWSGDLTLDGRLDLQSRDGRTTMSALLRRASGDLSLEDAELGTGPRRLGLGEIALQMQADDGLWQFSQRIDGSQLGHIEGRQTVRTSPDRMWPPAEAPLEGRLALEVAQLEHWGGWLPAGWRLSGRVGGQARLDGQFGQPRYAGDLQGDRIAVRNVLEGIDWRDATLRASLDGDTARIERFTMRGGTGSLELSGQATLDARPVLTLRMTADRFAALQRIDRRASLSGRADLRVDAAETRLQGALKVDEGRFDFSQSDAPSLGDDVDVDRGRGANRQRETAARGSQRSTALDLRVDLGERFQLVGRGLSTRLTGELRLSSPANRLAVNGSIRAVDGTYAAYGQKLRVERSVISFTGLPDNPRLDIEAIRPDLEDVRVGISVTGTAQLPRIRLISEPAMSDTDRLSWLILGSASDGLGRTDMALLQRAATALIAGESDAPSLVERIGLDQFSVRQDGEGDSRETVVTLGKQISQRWYVGYERSLNAASGTWQLIYRAARRFTLRAQSGAENALDLIWTWQWGSGSLLPPIGQSAEPAKDKAPAR</sequence>
<feature type="region of interest" description="Disordered" evidence="5">
    <location>
        <begin position="1202"/>
        <end position="1231"/>
    </location>
</feature>
<keyword evidence="4 6" id="KW-0472">Membrane</keyword>
<dbReference type="Proteomes" id="UP000323522">
    <property type="component" value="Chromosome"/>
</dbReference>
<dbReference type="GO" id="GO:0005886">
    <property type="term" value="C:plasma membrane"/>
    <property type="evidence" value="ECO:0007669"/>
    <property type="project" value="InterPro"/>
</dbReference>
<gene>
    <name evidence="8" type="ORF">ABIC99_000092</name>
    <name evidence="9" type="ORF">EWH46_11195</name>
</gene>
<protein>
    <submittedName>
        <fullName evidence="8">Translocation and assembly module TamB</fullName>
    </submittedName>
</protein>
<feature type="region of interest" description="Disordered" evidence="5">
    <location>
        <begin position="845"/>
        <end position="866"/>
    </location>
</feature>
<evidence type="ECO:0000256" key="1">
    <source>
        <dbReference type="ARBA" id="ARBA00004167"/>
    </source>
</evidence>
<evidence type="ECO:0000313" key="8">
    <source>
        <dbReference type="EMBL" id="MET3602316.1"/>
    </source>
</evidence>
<comment type="subcellular location">
    <subcellularLocation>
        <location evidence="1">Membrane</location>
        <topology evidence="1">Single-pass membrane protein</topology>
    </subcellularLocation>
</comment>
<reference evidence="8 11" key="2">
    <citation type="submission" date="2024-06" db="EMBL/GenBank/DDBJ databases">
        <title>Genomic Encyclopedia of Type Strains, Phase IV (KMG-IV): sequencing the most valuable type-strain genomes for metagenomic binning, comparative biology and taxonomic classification.</title>
        <authorList>
            <person name="Goeker M."/>
        </authorList>
    </citation>
    <scope>NUCLEOTIDE SEQUENCE [LARGE SCALE GENOMIC DNA]</scope>
    <source>
        <strain evidence="8 11">D-501</strain>
    </source>
</reference>
<dbReference type="OrthoDB" id="5288149at2"/>
<evidence type="ECO:0000313" key="10">
    <source>
        <dbReference type="Proteomes" id="UP000323522"/>
    </source>
</evidence>
<evidence type="ECO:0000256" key="6">
    <source>
        <dbReference type="SAM" id="Phobius"/>
    </source>
</evidence>
<feature type="compositionally biased region" description="Basic and acidic residues" evidence="5">
    <location>
        <begin position="1214"/>
        <end position="1227"/>
    </location>
</feature>
<keyword evidence="11" id="KW-1185">Reference proteome</keyword>
<feature type="region of interest" description="Disordered" evidence="5">
    <location>
        <begin position="776"/>
        <end position="798"/>
    </location>
</feature>
<dbReference type="EMBL" id="CP035708">
    <property type="protein sequence ID" value="QEN01288.1"/>
    <property type="molecule type" value="Genomic_DNA"/>
</dbReference>
<feature type="domain" description="Translocation and assembly module TamB C-terminal" evidence="7">
    <location>
        <begin position="1128"/>
        <end position="1466"/>
    </location>
</feature>
<name>A0A5C1Q1B8_9BURK</name>
<evidence type="ECO:0000256" key="5">
    <source>
        <dbReference type="SAM" id="MobiDB-lite"/>
    </source>
</evidence>